<dbReference type="NCBIfam" id="TIGR02532">
    <property type="entry name" value="IV_pilin_GFxxxE"/>
    <property type="match status" value="1"/>
</dbReference>
<dbReference type="Gene3D" id="3.30.700.10">
    <property type="entry name" value="Glycoprotein, Type 4 Pilin"/>
    <property type="match status" value="1"/>
</dbReference>
<name>A0AA42VF86_AERCA</name>
<proteinExistence type="inferred from homology"/>
<dbReference type="SUPFAM" id="SSF54523">
    <property type="entry name" value="Pili subunits"/>
    <property type="match status" value="1"/>
</dbReference>
<dbReference type="GO" id="GO:0007155">
    <property type="term" value="P:cell adhesion"/>
    <property type="evidence" value="ECO:0007669"/>
    <property type="project" value="InterPro"/>
</dbReference>
<gene>
    <name evidence="5" type="ORF">N5I07_19440</name>
</gene>
<dbReference type="AlphaFoldDB" id="A0AA42VF86"/>
<dbReference type="Pfam" id="PF00114">
    <property type="entry name" value="Pilin"/>
    <property type="match status" value="1"/>
</dbReference>
<evidence type="ECO:0000256" key="1">
    <source>
        <dbReference type="ARBA" id="ARBA00005233"/>
    </source>
</evidence>
<dbReference type="PANTHER" id="PTHR30093:SF34">
    <property type="entry name" value="PREPILIN PEPTIDASE-DEPENDENT PROTEIN D"/>
    <property type="match status" value="1"/>
</dbReference>
<dbReference type="InterPro" id="IPR001082">
    <property type="entry name" value="Pilin"/>
</dbReference>
<dbReference type="InterPro" id="IPR012902">
    <property type="entry name" value="N_methyl_site"/>
</dbReference>
<keyword evidence="3" id="KW-0281">Fimbrium</keyword>
<organism evidence="5 6">
    <name type="scientific">Aeromonas caviae</name>
    <name type="common">Aeromonas punctata</name>
    <dbReference type="NCBI Taxonomy" id="648"/>
    <lineage>
        <taxon>Bacteria</taxon>
        <taxon>Pseudomonadati</taxon>
        <taxon>Pseudomonadota</taxon>
        <taxon>Gammaproteobacteria</taxon>
        <taxon>Aeromonadales</taxon>
        <taxon>Aeromonadaceae</taxon>
        <taxon>Aeromonas</taxon>
    </lineage>
</organism>
<dbReference type="EMBL" id="JAOCFT010000001">
    <property type="protein sequence ID" value="MDH1899692.1"/>
    <property type="molecule type" value="Genomic_DNA"/>
</dbReference>
<comment type="caution">
    <text evidence="5">The sequence shown here is derived from an EMBL/GenBank/DDBJ whole genome shotgun (WGS) entry which is preliminary data.</text>
</comment>
<dbReference type="GO" id="GO:0043107">
    <property type="term" value="P:type IV pilus-dependent motility"/>
    <property type="evidence" value="ECO:0007669"/>
    <property type="project" value="TreeGrafter"/>
</dbReference>
<keyword evidence="4" id="KW-0812">Transmembrane</keyword>
<evidence type="ECO:0000256" key="3">
    <source>
        <dbReference type="RuleBase" id="RU000389"/>
    </source>
</evidence>
<evidence type="ECO:0000313" key="5">
    <source>
        <dbReference type="EMBL" id="MDH1899692.1"/>
    </source>
</evidence>
<accession>A0AA42VF86</accession>
<dbReference type="RefSeq" id="WP_139737860.1">
    <property type="nucleotide sequence ID" value="NZ_CAAKNI010000170.1"/>
</dbReference>
<sequence length="144" mass="14530">MKRQSGFTLIELMIVVAIVAILAAIALPAYQSYTKRAKFSEVIAAVGPAKTAVEVCVQGWAGTSAALGNSCAAAGNNAVSGASAQTDNFDNVAVSNAGSIITITGTAAEALDNSTYQLVTSGAVQAGRQVLWKISGSCVTDGKC</sequence>
<evidence type="ECO:0000256" key="2">
    <source>
        <dbReference type="ARBA" id="ARBA00022481"/>
    </source>
</evidence>
<dbReference type="InterPro" id="IPR045584">
    <property type="entry name" value="Pilin-like"/>
</dbReference>
<dbReference type="Proteomes" id="UP001160758">
    <property type="component" value="Unassembled WGS sequence"/>
</dbReference>
<dbReference type="GO" id="GO:0044096">
    <property type="term" value="C:type IV pilus"/>
    <property type="evidence" value="ECO:0007669"/>
    <property type="project" value="TreeGrafter"/>
</dbReference>
<keyword evidence="2" id="KW-0488">Methylation</keyword>
<evidence type="ECO:0000256" key="4">
    <source>
        <dbReference type="SAM" id="Phobius"/>
    </source>
</evidence>
<reference evidence="5" key="1">
    <citation type="submission" date="2022-09" db="EMBL/GenBank/DDBJ databases">
        <title>Intensive care unit water sources are persistently colonized with multi-drug resistant bacteria and are the site of extensive horizontal gene transfer of antibiotic resistance genes.</title>
        <authorList>
            <person name="Diorio-Toth L."/>
        </authorList>
    </citation>
    <scope>NUCLEOTIDE SEQUENCE</scope>
    <source>
        <strain evidence="5">GD03796</strain>
    </source>
</reference>
<dbReference type="PROSITE" id="PS00409">
    <property type="entry name" value="PROKAR_NTER_METHYL"/>
    <property type="match status" value="1"/>
</dbReference>
<dbReference type="Pfam" id="PF07963">
    <property type="entry name" value="N_methyl"/>
    <property type="match status" value="1"/>
</dbReference>
<feature type="transmembrane region" description="Helical" evidence="4">
    <location>
        <begin position="6"/>
        <end position="30"/>
    </location>
</feature>
<comment type="similarity">
    <text evidence="1 3">Belongs to the N-Me-Phe pilin family.</text>
</comment>
<keyword evidence="4" id="KW-0472">Membrane</keyword>
<protein>
    <submittedName>
        <fullName evidence="5">Prepilin-type N-terminal cleavage/methylation domain-containing protein</fullName>
    </submittedName>
</protein>
<dbReference type="PANTHER" id="PTHR30093">
    <property type="entry name" value="GENERAL SECRETION PATHWAY PROTEIN G"/>
    <property type="match status" value="1"/>
</dbReference>
<keyword evidence="4" id="KW-1133">Transmembrane helix</keyword>
<evidence type="ECO:0000313" key="6">
    <source>
        <dbReference type="Proteomes" id="UP001160758"/>
    </source>
</evidence>